<dbReference type="Gene3D" id="1.10.10.1150">
    <property type="entry name" value="Coenzyme PQQ synthesis protein D (PqqD)"/>
    <property type="match status" value="1"/>
</dbReference>
<dbReference type="InterPro" id="IPR022479">
    <property type="entry name" value="PqqD_bac"/>
</dbReference>
<dbReference type="RefSeq" id="WP_254100646.1">
    <property type="nucleotide sequence ID" value="NZ_JANATA010000012.1"/>
</dbReference>
<dbReference type="NCBIfam" id="NF002535">
    <property type="entry name" value="PRK02079.1"/>
    <property type="match status" value="1"/>
</dbReference>
<evidence type="ECO:0000313" key="5">
    <source>
        <dbReference type="Proteomes" id="UP001165413"/>
    </source>
</evidence>
<comment type="caution">
    <text evidence="4">The sequence shown here is derived from an EMBL/GenBank/DDBJ whole genome shotgun (WGS) entry which is preliminary data.</text>
</comment>
<evidence type="ECO:0000256" key="2">
    <source>
        <dbReference type="ARBA" id="ARBA00011741"/>
    </source>
</evidence>
<dbReference type="Proteomes" id="UP001165413">
    <property type="component" value="Unassembled WGS sequence"/>
</dbReference>
<dbReference type="InterPro" id="IPR041881">
    <property type="entry name" value="PqqD_sf"/>
</dbReference>
<gene>
    <name evidence="4" type="primary">pqqD</name>
    <name evidence="4" type="ORF">NLF92_08040</name>
</gene>
<comment type="pathway">
    <text evidence="1">Cofactor biosynthesis; pyrroloquinoline quinone biosynthesis.</text>
</comment>
<evidence type="ECO:0000256" key="3">
    <source>
        <dbReference type="ARBA" id="ARBA00022905"/>
    </source>
</evidence>
<evidence type="ECO:0000313" key="4">
    <source>
        <dbReference type="EMBL" id="MCP3428896.1"/>
    </source>
</evidence>
<protein>
    <submittedName>
        <fullName evidence="4">Pyrroloquinoline quinone biosynthesis peptide chaperone PqqD</fullName>
    </submittedName>
</protein>
<dbReference type="InterPro" id="IPR008792">
    <property type="entry name" value="PQQD"/>
</dbReference>
<dbReference type="EMBL" id="JANATA010000012">
    <property type="protein sequence ID" value="MCP3428896.1"/>
    <property type="molecule type" value="Genomic_DNA"/>
</dbReference>
<keyword evidence="3" id="KW-0884">PQQ biosynthesis</keyword>
<dbReference type="NCBIfam" id="TIGR03859">
    <property type="entry name" value="PQQ_PqqD"/>
    <property type="match status" value="1"/>
</dbReference>
<proteinExistence type="predicted"/>
<dbReference type="GO" id="GO:0048038">
    <property type="term" value="F:quinone binding"/>
    <property type="evidence" value="ECO:0007669"/>
    <property type="project" value="InterPro"/>
</dbReference>
<evidence type="ECO:0000256" key="1">
    <source>
        <dbReference type="ARBA" id="ARBA00004886"/>
    </source>
</evidence>
<reference evidence="4" key="1">
    <citation type="submission" date="2022-07" db="EMBL/GenBank/DDBJ databases">
        <title>Characterization of the Novel Bacterium Alteromonas immobilis LMIT006 and Alteromonas gregis LMIT007.</title>
        <authorList>
            <person name="Lin X."/>
        </authorList>
    </citation>
    <scope>NUCLEOTIDE SEQUENCE</scope>
    <source>
        <strain evidence="4">LMIT007</strain>
    </source>
</reference>
<name>A0AA41X1Z7_9ALTE</name>
<keyword evidence="5" id="KW-1185">Reference proteome</keyword>
<dbReference type="AlphaFoldDB" id="A0AA41X1Z7"/>
<organism evidence="4 5">
    <name type="scientific">Opacimonas viscosa</name>
    <dbReference type="NCBI Taxonomy" id="2961944"/>
    <lineage>
        <taxon>Bacteria</taxon>
        <taxon>Pseudomonadati</taxon>
        <taxon>Pseudomonadota</taxon>
        <taxon>Gammaproteobacteria</taxon>
        <taxon>Alteromonadales</taxon>
        <taxon>Alteromonadaceae</taxon>
        <taxon>Opacimonas</taxon>
    </lineage>
</organism>
<dbReference type="GO" id="GO:0018189">
    <property type="term" value="P:pyrroloquinoline quinone biosynthetic process"/>
    <property type="evidence" value="ECO:0007669"/>
    <property type="project" value="UniProtKB-KW"/>
</dbReference>
<sequence length="87" mass="9982">MRKITMNKLYKLQFEKVQDSYVLLFPEGMVNLNPSAAEILLQVDGQKSDQDIIQALRVKFPDAPDDLAEDVLDFLVHAQSKEWICSE</sequence>
<comment type="subunit">
    <text evidence="2">Monomer. Interacts with PqqE.</text>
</comment>
<accession>A0AA41X1Z7</accession>
<dbReference type="Pfam" id="PF05402">
    <property type="entry name" value="PqqD"/>
    <property type="match status" value="1"/>
</dbReference>